<feature type="region of interest" description="Disordered" evidence="1">
    <location>
        <begin position="1"/>
        <end position="20"/>
    </location>
</feature>
<sequence>MPLSPRRSRHKPSSGAPTVATAAASSSSCASSAWRSPSASPCRWLSPSSSGGRPRALPTEAITRRTCGVTLYPKLCVIALTAFPGAGDAELVPMSLNATHRRVANALYNAKSLAGATAAAAYGDCVELLDAAGRSALPPPSSVDDDDVITSHDTYQESLDEVNAGNDDRIRPQMLAYISNLGEHLSNSLAIFAARGRPDADVDATAGGGFPRWMKIGVV</sequence>
<reference evidence="3 4" key="1">
    <citation type="submission" date="2012-08" db="EMBL/GenBank/DDBJ databases">
        <title>Oryza genome evolution.</title>
        <authorList>
            <person name="Wing R.A."/>
        </authorList>
    </citation>
    <scope>NUCLEOTIDE SEQUENCE</scope>
</reference>
<dbReference type="Proteomes" id="UP000032180">
    <property type="component" value="Chromosome 1"/>
</dbReference>
<name>A0A0D9UYL9_9ORYZ</name>
<evidence type="ECO:0000256" key="1">
    <source>
        <dbReference type="SAM" id="MobiDB-lite"/>
    </source>
</evidence>
<dbReference type="HOGENOM" id="CLU_1263167_0_0_1"/>
<evidence type="ECO:0000313" key="3">
    <source>
        <dbReference type="EnsemblPlants" id="LPERR01G07830.1"/>
    </source>
</evidence>
<dbReference type="Gene3D" id="1.20.140.40">
    <property type="entry name" value="Invertase/pectin methylesterase inhibitor family protein"/>
    <property type="match status" value="1"/>
</dbReference>
<dbReference type="InterPro" id="IPR006501">
    <property type="entry name" value="Pectinesterase_inhib_dom"/>
</dbReference>
<evidence type="ECO:0000313" key="4">
    <source>
        <dbReference type="Proteomes" id="UP000032180"/>
    </source>
</evidence>
<keyword evidence="4" id="KW-1185">Reference proteome</keyword>
<dbReference type="STRING" id="77586.A0A0D9UYL9"/>
<feature type="compositionally biased region" description="Basic residues" evidence="1">
    <location>
        <begin position="1"/>
        <end position="12"/>
    </location>
</feature>
<dbReference type="SUPFAM" id="SSF101148">
    <property type="entry name" value="Plant invertase/pectin methylesterase inhibitor"/>
    <property type="match status" value="1"/>
</dbReference>
<dbReference type="Gramene" id="LPERR01G07830.1">
    <property type="protein sequence ID" value="LPERR01G07830.1"/>
    <property type="gene ID" value="LPERR01G07830"/>
</dbReference>
<dbReference type="SMART" id="SM00856">
    <property type="entry name" value="PMEI"/>
    <property type="match status" value="1"/>
</dbReference>
<organism evidence="3 4">
    <name type="scientific">Leersia perrieri</name>
    <dbReference type="NCBI Taxonomy" id="77586"/>
    <lineage>
        <taxon>Eukaryota</taxon>
        <taxon>Viridiplantae</taxon>
        <taxon>Streptophyta</taxon>
        <taxon>Embryophyta</taxon>
        <taxon>Tracheophyta</taxon>
        <taxon>Spermatophyta</taxon>
        <taxon>Magnoliopsida</taxon>
        <taxon>Liliopsida</taxon>
        <taxon>Poales</taxon>
        <taxon>Poaceae</taxon>
        <taxon>BOP clade</taxon>
        <taxon>Oryzoideae</taxon>
        <taxon>Oryzeae</taxon>
        <taxon>Oryzinae</taxon>
        <taxon>Leersia</taxon>
    </lineage>
</organism>
<dbReference type="EnsemblPlants" id="LPERR01G07830.1">
    <property type="protein sequence ID" value="LPERR01G07830.1"/>
    <property type="gene ID" value="LPERR01G07830"/>
</dbReference>
<dbReference type="CDD" id="cd15798">
    <property type="entry name" value="PMEI-like_3"/>
    <property type="match status" value="1"/>
</dbReference>
<dbReference type="Pfam" id="PF04043">
    <property type="entry name" value="PMEI"/>
    <property type="match status" value="1"/>
</dbReference>
<dbReference type="InterPro" id="IPR035513">
    <property type="entry name" value="Invertase/methylesterase_inhib"/>
</dbReference>
<feature type="region of interest" description="Disordered" evidence="1">
    <location>
        <begin position="32"/>
        <end position="57"/>
    </location>
</feature>
<evidence type="ECO:0000259" key="2">
    <source>
        <dbReference type="SMART" id="SM00856"/>
    </source>
</evidence>
<dbReference type="GO" id="GO:0004857">
    <property type="term" value="F:enzyme inhibitor activity"/>
    <property type="evidence" value="ECO:0007669"/>
    <property type="project" value="InterPro"/>
</dbReference>
<reference evidence="3" key="3">
    <citation type="submission" date="2015-04" db="UniProtKB">
        <authorList>
            <consortium name="EnsemblPlants"/>
        </authorList>
    </citation>
    <scope>IDENTIFICATION</scope>
</reference>
<proteinExistence type="predicted"/>
<accession>A0A0D9UYL9</accession>
<dbReference type="PROSITE" id="PS51257">
    <property type="entry name" value="PROKAR_LIPOPROTEIN"/>
    <property type="match status" value="1"/>
</dbReference>
<feature type="compositionally biased region" description="Low complexity" evidence="1">
    <location>
        <begin position="32"/>
        <end position="41"/>
    </location>
</feature>
<protein>
    <recommendedName>
        <fullName evidence="2">Pectinesterase inhibitor domain-containing protein</fullName>
    </recommendedName>
</protein>
<reference evidence="4" key="2">
    <citation type="submission" date="2013-12" db="EMBL/GenBank/DDBJ databases">
        <authorList>
            <person name="Yu Y."/>
            <person name="Lee S."/>
            <person name="de Baynast K."/>
            <person name="Wissotski M."/>
            <person name="Liu L."/>
            <person name="Talag J."/>
            <person name="Goicoechea J."/>
            <person name="Angelova A."/>
            <person name="Jetty R."/>
            <person name="Kudrna D."/>
            <person name="Golser W."/>
            <person name="Rivera L."/>
            <person name="Zhang J."/>
            <person name="Wing R."/>
        </authorList>
    </citation>
    <scope>NUCLEOTIDE SEQUENCE</scope>
</reference>
<dbReference type="AlphaFoldDB" id="A0A0D9UYL9"/>
<feature type="domain" description="Pectinesterase inhibitor" evidence="2">
    <location>
        <begin position="58"/>
        <end position="191"/>
    </location>
</feature>